<dbReference type="InterPro" id="IPR016032">
    <property type="entry name" value="Sig_transdc_resp-reg_C-effctor"/>
</dbReference>
<proteinExistence type="predicted"/>
<protein>
    <submittedName>
        <fullName evidence="4">Winged helix-turn-helix transcriptional regulator</fullName>
    </submittedName>
</protein>
<dbReference type="InterPro" id="IPR001867">
    <property type="entry name" value="OmpR/PhoB-type_DNA-bd"/>
</dbReference>
<evidence type="ECO:0000313" key="4">
    <source>
        <dbReference type="EMBL" id="UOE19163.1"/>
    </source>
</evidence>
<dbReference type="PROSITE" id="PS51755">
    <property type="entry name" value="OMPR_PHOB"/>
    <property type="match status" value="1"/>
</dbReference>
<keyword evidence="1 2" id="KW-0238">DNA-binding</keyword>
<dbReference type="EMBL" id="CP063196">
    <property type="protein sequence ID" value="UOE19163.1"/>
    <property type="molecule type" value="Genomic_DNA"/>
</dbReference>
<dbReference type="CDD" id="cd00383">
    <property type="entry name" value="trans_reg_C"/>
    <property type="match status" value="1"/>
</dbReference>
<sequence>MRALARRPDRLVPPVLERSGVRLDTRYHRVSRDGRDVSLSPKEFGLLQEPLSAGGAPVSTEPLLERVWDENTDPFTTVVRVTIRGLRRRPGEPQLIETIPRVGYRVR</sequence>
<reference evidence="4" key="1">
    <citation type="submission" date="2020-10" db="EMBL/GenBank/DDBJ databases">
        <title>De novo genome project of the cellulose decomposer Thermobifida halotolerans type strain.</title>
        <authorList>
            <person name="Nagy I."/>
            <person name="Horvath B."/>
            <person name="Kukolya J."/>
            <person name="Nagy I."/>
            <person name="Orsini M."/>
        </authorList>
    </citation>
    <scope>NUCLEOTIDE SEQUENCE</scope>
    <source>
        <strain evidence="4">DSM 44931</strain>
    </source>
</reference>
<dbReference type="RefSeq" id="WP_068692710.1">
    <property type="nucleotide sequence ID" value="NZ_CP063196.1"/>
</dbReference>
<organism evidence="4 5">
    <name type="scientific">Thermobifida halotolerans</name>
    <dbReference type="NCBI Taxonomy" id="483545"/>
    <lineage>
        <taxon>Bacteria</taxon>
        <taxon>Bacillati</taxon>
        <taxon>Actinomycetota</taxon>
        <taxon>Actinomycetes</taxon>
        <taxon>Streptosporangiales</taxon>
        <taxon>Nocardiopsidaceae</taxon>
        <taxon>Thermobifida</taxon>
    </lineage>
</organism>
<evidence type="ECO:0000256" key="2">
    <source>
        <dbReference type="PROSITE-ProRule" id="PRU01091"/>
    </source>
</evidence>
<evidence type="ECO:0000256" key="1">
    <source>
        <dbReference type="ARBA" id="ARBA00023125"/>
    </source>
</evidence>
<dbReference type="GO" id="GO:0000160">
    <property type="term" value="P:phosphorelay signal transduction system"/>
    <property type="evidence" value="ECO:0007669"/>
    <property type="project" value="InterPro"/>
</dbReference>
<dbReference type="Pfam" id="PF00486">
    <property type="entry name" value="Trans_reg_C"/>
    <property type="match status" value="1"/>
</dbReference>
<evidence type="ECO:0000259" key="3">
    <source>
        <dbReference type="PROSITE" id="PS51755"/>
    </source>
</evidence>
<dbReference type="KEGG" id="thao:NI17_020790"/>
<feature type="DNA-binding region" description="OmpR/PhoB-type" evidence="2">
    <location>
        <begin position="13"/>
        <end position="107"/>
    </location>
</feature>
<dbReference type="AlphaFoldDB" id="A0AA97M3H8"/>
<dbReference type="Gene3D" id="1.10.10.10">
    <property type="entry name" value="Winged helix-like DNA-binding domain superfamily/Winged helix DNA-binding domain"/>
    <property type="match status" value="1"/>
</dbReference>
<dbReference type="GO" id="GO:0003677">
    <property type="term" value="F:DNA binding"/>
    <property type="evidence" value="ECO:0007669"/>
    <property type="project" value="UniProtKB-UniRule"/>
</dbReference>
<dbReference type="InterPro" id="IPR036388">
    <property type="entry name" value="WH-like_DNA-bd_sf"/>
</dbReference>
<evidence type="ECO:0000313" key="5">
    <source>
        <dbReference type="Proteomes" id="UP000265719"/>
    </source>
</evidence>
<name>A0AA97M3H8_9ACTN</name>
<dbReference type="Proteomes" id="UP000265719">
    <property type="component" value="Chromosome"/>
</dbReference>
<dbReference type="SUPFAM" id="SSF46894">
    <property type="entry name" value="C-terminal effector domain of the bipartite response regulators"/>
    <property type="match status" value="1"/>
</dbReference>
<gene>
    <name evidence="4" type="ORF">NI17_020790</name>
</gene>
<feature type="domain" description="OmpR/PhoB-type" evidence="3">
    <location>
        <begin position="13"/>
        <end position="107"/>
    </location>
</feature>
<accession>A0AA97M3H8</accession>
<keyword evidence="5" id="KW-1185">Reference proteome</keyword>
<dbReference type="SMART" id="SM00862">
    <property type="entry name" value="Trans_reg_C"/>
    <property type="match status" value="1"/>
</dbReference>
<dbReference type="GO" id="GO:0006355">
    <property type="term" value="P:regulation of DNA-templated transcription"/>
    <property type="evidence" value="ECO:0007669"/>
    <property type="project" value="InterPro"/>
</dbReference>